<accession>A0A4R7F0K6</accession>
<proteinExistence type="predicted"/>
<organism evidence="2 3">
    <name type="scientific">Myroides indicus</name>
    <dbReference type="NCBI Taxonomy" id="1323422"/>
    <lineage>
        <taxon>Bacteria</taxon>
        <taxon>Pseudomonadati</taxon>
        <taxon>Bacteroidota</taxon>
        <taxon>Flavobacteriia</taxon>
        <taxon>Flavobacteriales</taxon>
        <taxon>Flavobacteriaceae</taxon>
        <taxon>Myroides</taxon>
    </lineage>
</organism>
<feature type="transmembrane region" description="Helical" evidence="1">
    <location>
        <begin position="80"/>
        <end position="102"/>
    </location>
</feature>
<feature type="transmembrane region" description="Helical" evidence="1">
    <location>
        <begin position="183"/>
        <end position="203"/>
    </location>
</feature>
<feature type="transmembrane region" description="Helical" evidence="1">
    <location>
        <begin position="39"/>
        <end position="60"/>
    </location>
</feature>
<protein>
    <recommendedName>
        <fullName evidence="4">PAP2 superfamily protein</fullName>
    </recommendedName>
</protein>
<dbReference type="Proteomes" id="UP000295215">
    <property type="component" value="Unassembled WGS sequence"/>
</dbReference>
<keyword evidence="3" id="KW-1185">Reference proteome</keyword>
<feature type="transmembrane region" description="Helical" evidence="1">
    <location>
        <begin position="156"/>
        <end position="176"/>
    </location>
</feature>
<dbReference type="RefSeq" id="WP_133712166.1">
    <property type="nucleotide sequence ID" value="NZ_SOAG01000008.1"/>
</dbReference>
<dbReference type="OrthoDB" id="9786064at2"/>
<evidence type="ECO:0000313" key="2">
    <source>
        <dbReference type="EMBL" id="TDS61494.1"/>
    </source>
</evidence>
<name>A0A4R7F0K6_9FLAO</name>
<keyword evidence="1" id="KW-0812">Transmembrane</keyword>
<keyword evidence="1" id="KW-1133">Transmembrane helix</keyword>
<comment type="caution">
    <text evidence="2">The sequence shown here is derived from an EMBL/GenBank/DDBJ whole genome shotgun (WGS) entry which is preliminary data.</text>
</comment>
<feature type="transmembrane region" description="Helical" evidence="1">
    <location>
        <begin position="108"/>
        <end position="126"/>
    </location>
</feature>
<reference evidence="2 3" key="1">
    <citation type="submission" date="2019-03" db="EMBL/GenBank/DDBJ databases">
        <title>Genomic Encyclopedia of Archaeal and Bacterial Type Strains, Phase II (KMG-II): from individual species to whole genera.</title>
        <authorList>
            <person name="Goeker M."/>
        </authorList>
    </citation>
    <scope>NUCLEOTIDE SEQUENCE [LARGE SCALE GENOMIC DNA]</scope>
    <source>
        <strain evidence="2 3">DSM 28213</strain>
    </source>
</reference>
<feature type="transmembrane region" description="Helical" evidence="1">
    <location>
        <begin position="7"/>
        <end position="27"/>
    </location>
</feature>
<evidence type="ECO:0000313" key="3">
    <source>
        <dbReference type="Proteomes" id="UP000295215"/>
    </source>
</evidence>
<dbReference type="AlphaFoldDB" id="A0A4R7F0K6"/>
<sequence>MARKIPIYISYLFHPIVLPLITVLLYFHINKAYFTQLEISVILTQVLIVTFFIPVCFYYLLKSLKIIQSSTMVNSLKERIIPFIINIVLLFILKSFILYNNSAYELKIYFYGLISTYLLLLILACFKHKSSVHVAMLTGCLGFYTVLVLYNQIPEIVTVILLVLITGATASSRLYLRAHSSAEVISGGIAGILPQVALFWLTISHNI</sequence>
<evidence type="ECO:0000256" key="1">
    <source>
        <dbReference type="SAM" id="Phobius"/>
    </source>
</evidence>
<evidence type="ECO:0008006" key="4">
    <source>
        <dbReference type="Google" id="ProtNLM"/>
    </source>
</evidence>
<keyword evidence="1" id="KW-0472">Membrane</keyword>
<dbReference type="EMBL" id="SOAG01000008">
    <property type="protein sequence ID" value="TDS61494.1"/>
    <property type="molecule type" value="Genomic_DNA"/>
</dbReference>
<gene>
    <name evidence="2" type="ORF">C8P70_10835</name>
</gene>